<dbReference type="InterPro" id="IPR051548">
    <property type="entry name" value="Grx-like_ET"/>
</dbReference>
<sequence>MKKILTILFFISLTISATSKGNDNFYNEANMFLHTHVKNGLVDYESISKEPSQLNKLIGMIENAQVEQSNSLDYQAFYINAYNLYVIKGIVDDKLSSPLDKKGFFDSIKHKVAGESLTLNDIENKKLRAAFHDARFHFVLVCGALGCPPLINQSYRPATLEKQLEQQTINALNDDHFIQIKKNRVAVSQIFEWYQEDFTASGKSILEFISKYRKQALPENAKLSFYTYNWKVNKQ</sequence>
<dbReference type="InterPro" id="IPR006869">
    <property type="entry name" value="DUF547"/>
</dbReference>
<reference evidence="3 5" key="2">
    <citation type="submission" date="2018-03" db="EMBL/GenBank/DDBJ databases">
        <title>Genomic Encyclopedia of Archaeal and Bacterial Type Strains, Phase II (KMG-II): from individual species to whole genera.</title>
        <authorList>
            <person name="Goeker M."/>
        </authorList>
    </citation>
    <scope>NUCLEOTIDE SEQUENCE [LARGE SCALE GENOMIC DNA]</scope>
    <source>
        <strain evidence="3 5">DSM 22727</strain>
    </source>
</reference>
<gene>
    <name evidence="2" type="ORF">IL45_12430</name>
    <name evidence="3" type="ORF">LY02_02494</name>
</gene>
<dbReference type="OrthoDB" id="526867at2"/>
<evidence type="ECO:0000313" key="3">
    <source>
        <dbReference type="EMBL" id="PRX12842.1"/>
    </source>
</evidence>
<evidence type="ECO:0000313" key="5">
    <source>
        <dbReference type="Proteomes" id="UP000239997"/>
    </source>
</evidence>
<dbReference type="EMBL" id="JPJI01000032">
    <property type="protein sequence ID" value="KEZ92929.1"/>
    <property type="molecule type" value="Genomic_DNA"/>
</dbReference>
<evidence type="ECO:0000259" key="1">
    <source>
        <dbReference type="Pfam" id="PF04784"/>
    </source>
</evidence>
<dbReference type="RefSeq" id="WP_036584359.1">
    <property type="nucleotide sequence ID" value="NZ_JPJI01000032.1"/>
</dbReference>
<dbReference type="EMBL" id="PVNA01000005">
    <property type="protein sequence ID" value="PRX12842.1"/>
    <property type="molecule type" value="Genomic_DNA"/>
</dbReference>
<feature type="domain" description="DUF547" evidence="1">
    <location>
        <begin position="74"/>
        <end position="168"/>
    </location>
</feature>
<dbReference type="Proteomes" id="UP000239997">
    <property type="component" value="Unassembled WGS sequence"/>
</dbReference>
<reference evidence="2 4" key="1">
    <citation type="submission" date="2014-07" db="EMBL/GenBank/DDBJ databases">
        <title>Draft genome sequence of Nonlabens ulvanivorans, an ulvan degrading bacterium.</title>
        <authorList>
            <person name="Kopel M."/>
            <person name="Helbert W."/>
            <person name="Henrissat B."/>
            <person name="Doniger T."/>
            <person name="Banin E."/>
        </authorList>
    </citation>
    <scope>NUCLEOTIDE SEQUENCE [LARGE SCALE GENOMIC DNA]</scope>
    <source>
        <strain evidence="2 4">PLR</strain>
    </source>
</reference>
<dbReference type="Pfam" id="PF04784">
    <property type="entry name" value="DUF547"/>
    <property type="match status" value="1"/>
</dbReference>
<accession>A0A084JVE5</accession>
<dbReference type="PANTHER" id="PTHR34386">
    <property type="entry name" value="GLUTAREDOXIN"/>
    <property type="match status" value="1"/>
</dbReference>
<name>A0A084JVE5_NONUL</name>
<evidence type="ECO:0000313" key="2">
    <source>
        <dbReference type="EMBL" id="KEZ92929.1"/>
    </source>
</evidence>
<dbReference type="PANTHER" id="PTHR34386:SF1">
    <property type="entry name" value="GLUTAREDOXIN-LIKE PROTEIN NRDH"/>
    <property type="match status" value="1"/>
</dbReference>
<keyword evidence="5" id="KW-1185">Reference proteome</keyword>
<dbReference type="GO" id="GO:0009055">
    <property type="term" value="F:electron transfer activity"/>
    <property type="evidence" value="ECO:0007669"/>
    <property type="project" value="TreeGrafter"/>
</dbReference>
<dbReference type="Proteomes" id="UP000028531">
    <property type="component" value="Unassembled WGS sequence"/>
</dbReference>
<proteinExistence type="predicted"/>
<protein>
    <submittedName>
        <fullName evidence="3">Uncharacterized protein DUF547</fullName>
    </submittedName>
</protein>
<comment type="caution">
    <text evidence="2">The sequence shown here is derived from an EMBL/GenBank/DDBJ whole genome shotgun (WGS) entry which is preliminary data.</text>
</comment>
<dbReference type="GO" id="GO:0045454">
    <property type="term" value="P:cell redox homeostasis"/>
    <property type="evidence" value="ECO:0007669"/>
    <property type="project" value="TreeGrafter"/>
</dbReference>
<organism evidence="2 4">
    <name type="scientific">Nonlabens ulvanivorans</name>
    <name type="common">Persicivirga ulvanivorans</name>
    <dbReference type="NCBI Taxonomy" id="906888"/>
    <lineage>
        <taxon>Bacteria</taxon>
        <taxon>Pseudomonadati</taxon>
        <taxon>Bacteroidota</taxon>
        <taxon>Flavobacteriia</taxon>
        <taxon>Flavobacteriales</taxon>
        <taxon>Flavobacteriaceae</taxon>
        <taxon>Nonlabens</taxon>
    </lineage>
</organism>
<dbReference type="AlphaFoldDB" id="A0A084JVE5"/>
<evidence type="ECO:0000313" key="4">
    <source>
        <dbReference type="Proteomes" id="UP000028531"/>
    </source>
</evidence>